<dbReference type="Proteomes" id="UP001060085">
    <property type="component" value="Linkage Group LG04"/>
</dbReference>
<name>A0ACC0AZM4_CATRO</name>
<accession>A0ACC0AZM4</accession>
<sequence length="103" mass="12335">MRNGRSGRIIYFECMHTLENAHAMDRKTEDIIQIKSIIMLYFWIEETSFQTKDFHWRTFYRSPQRMNRSSPIHYGALRMLLSIVTTAALWSKSKLVCMNSLQR</sequence>
<reference evidence="2" key="1">
    <citation type="journal article" date="2023" name="Nat. Plants">
        <title>Single-cell RNA sequencing provides a high-resolution roadmap for understanding the multicellular compartmentation of specialized metabolism.</title>
        <authorList>
            <person name="Sun S."/>
            <person name="Shen X."/>
            <person name="Li Y."/>
            <person name="Li Y."/>
            <person name="Wang S."/>
            <person name="Li R."/>
            <person name="Zhang H."/>
            <person name="Shen G."/>
            <person name="Guo B."/>
            <person name="Wei J."/>
            <person name="Xu J."/>
            <person name="St-Pierre B."/>
            <person name="Chen S."/>
            <person name="Sun C."/>
        </authorList>
    </citation>
    <scope>NUCLEOTIDE SEQUENCE [LARGE SCALE GENOMIC DNA]</scope>
</reference>
<organism evidence="1 2">
    <name type="scientific">Catharanthus roseus</name>
    <name type="common">Madagascar periwinkle</name>
    <name type="synonym">Vinca rosea</name>
    <dbReference type="NCBI Taxonomy" id="4058"/>
    <lineage>
        <taxon>Eukaryota</taxon>
        <taxon>Viridiplantae</taxon>
        <taxon>Streptophyta</taxon>
        <taxon>Embryophyta</taxon>
        <taxon>Tracheophyta</taxon>
        <taxon>Spermatophyta</taxon>
        <taxon>Magnoliopsida</taxon>
        <taxon>eudicotyledons</taxon>
        <taxon>Gunneridae</taxon>
        <taxon>Pentapetalae</taxon>
        <taxon>asterids</taxon>
        <taxon>lamiids</taxon>
        <taxon>Gentianales</taxon>
        <taxon>Apocynaceae</taxon>
        <taxon>Rauvolfioideae</taxon>
        <taxon>Vinceae</taxon>
        <taxon>Catharanthinae</taxon>
        <taxon>Catharanthus</taxon>
    </lineage>
</organism>
<dbReference type="EMBL" id="CM044704">
    <property type="protein sequence ID" value="KAI5666340.1"/>
    <property type="molecule type" value="Genomic_DNA"/>
</dbReference>
<proteinExistence type="predicted"/>
<protein>
    <submittedName>
        <fullName evidence="1">Uncharacterized protein</fullName>
    </submittedName>
</protein>
<evidence type="ECO:0000313" key="2">
    <source>
        <dbReference type="Proteomes" id="UP001060085"/>
    </source>
</evidence>
<evidence type="ECO:0000313" key="1">
    <source>
        <dbReference type="EMBL" id="KAI5666340.1"/>
    </source>
</evidence>
<comment type="caution">
    <text evidence="1">The sequence shown here is derived from an EMBL/GenBank/DDBJ whole genome shotgun (WGS) entry which is preliminary data.</text>
</comment>
<keyword evidence="2" id="KW-1185">Reference proteome</keyword>
<gene>
    <name evidence="1" type="ORF">M9H77_16193</name>
</gene>